<dbReference type="Pfam" id="PF00126">
    <property type="entry name" value="HTH_1"/>
    <property type="match status" value="1"/>
</dbReference>
<accession>A0ABT5U7Q1</accession>
<dbReference type="Proteomes" id="UP001528823">
    <property type="component" value="Unassembled WGS sequence"/>
</dbReference>
<dbReference type="SUPFAM" id="SSF46785">
    <property type="entry name" value="Winged helix' DNA-binding domain"/>
    <property type="match status" value="1"/>
</dbReference>
<dbReference type="EMBL" id="JAPMOU010000010">
    <property type="protein sequence ID" value="MDE1462399.1"/>
    <property type="molecule type" value="Genomic_DNA"/>
</dbReference>
<reference evidence="6 7" key="1">
    <citation type="submission" date="2022-11" db="EMBL/GenBank/DDBJ databases">
        <title>Spartinivicinus poritis sp. nov., isolated from scleractinian coral Porites lutea.</title>
        <authorList>
            <person name="Zhang G."/>
            <person name="Cai L."/>
            <person name="Wei Q."/>
        </authorList>
    </citation>
    <scope>NUCLEOTIDE SEQUENCE [LARGE SCALE GENOMIC DNA]</scope>
    <source>
        <strain evidence="6 7">A2-2</strain>
    </source>
</reference>
<dbReference type="InterPro" id="IPR036388">
    <property type="entry name" value="WH-like_DNA-bd_sf"/>
</dbReference>
<dbReference type="RefSeq" id="WP_274688747.1">
    <property type="nucleotide sequence ID" value="NZ_JAPMOU010000010.1"/>
</dbReference>
<evidence type="ECO:0000259" key="5">
    <source>
        <dbReference type="PROSITE" id="PS50931"/>
    </source>
</evidence>
<dbReference type="Pfam" id="PF03466">
    <property type="entry name" value="LysR_substrate"/>
    <property type="match status" value="1"/>
</dbReference>
<dbReference type="PANTHER" id="PTHR30537:SF5">
    <property type="entry name" value="HTH-TYPE TRANSCRIPTIONAL ACTIVATOR TTDR-RELATED"/>
    <property type="match status" value="1"/>
</dbReference>
<evidence type="ECO:0000256" key="4">
    <source>
        <dbReference type="ARBA" id="ARBA00023163"/>
    </source>
</evidence>
<evidence type="ECO:0000313" key="7">
    <source>
        <dbReference type="Proteomes" id="UP001528823"/>
    </source>
</evidence>
<keyword evidence="7" id="KW-1185">Reference proteome</keyword>
<dbReference type="InterPro" id="IPR000847">
    <property type="entry name" value="LysR_HTH_N"/>
</dbReference>
<dbReference type="PROSITE" id="PS50931">
    <property type="entry name" value="HTH_LYSR"/>
    <property type="match status" value="1"/>
</dbReference>
<comment type="similarity">
    <text evidence="1">Belongs to the LysR transcriptional regulatory family.</text>
</comment>
<dbReference type="InterPro" id="IPR036390">
    <property type="entry name" value="WH_DNA-bd_sf"/>
</dbReference>
<organism evidence="6 7">
    <name type="scientific">Spartinivicinus poritis</name>
    <dbReference type="NCBI Taxonomy" id="2994640"/>
    <lineage>
        <taxon>Bacteria</taxon>
        <taxon>Pseudomonadati</taxon>
        <taxon>Pseudomonadota</taxon>
        <taxon>Gammaproteobacteria</taxon>
        <taxon>Oceanospirillales</taxon>
        <taxon>Zooshikellaceae</taxon>
        <taxon>Spartinivicinus</taxon>
    </lineage>
</organism>
<sequence>MLSNDDLRFFLVITNSSSLAAASRELNVTPPTVTQRLQAIENKLKVKLVNRHPRAIMLTDEGKLLSEGAKTVLEQLNALEENILNCKNDVRGKLKILAPFGFGSEYIAPIASKFKWKYPGLEIDLMLSDKPAQKTARKSWDIIIHIGELSDTSMKLAVLAPNRRILCASPKYFKTHGKPTCPSDIRNHDCIVLKENLEDVTMWRFRSKQNDNVESIRITPHLISNTAQVVKQWALEGHGLIVRSEWDVIQEINKGLLETALEDYNLPNADIVALLNSDQTTRCARTMKFLQFLRNELTPIPWA</sequence>
<dbReference type="InterPro" id="IPR058163">
    <property type="entry name" value="LysR-type_TF_proteobact-type"/>
</dbReference>
<dbReference type="SUPFAM" id="SSF53850">
    <property type="entry name" value="Periplasmic binding protein-like II"/>
    <property type="match status" value="1"/>
</dbReference>
<evidence type="ECO:0000256" key="2">
    <source>
        <dbReference type="ARBA" id="ARBA00023015"/>
    </source>
</evidence>
<dbReference type="Gene3D" id="3.40.190.290">
    <property type="match status" value="1"/>
</dbReference>
<proteinExistence type="inferred from homology"/>
<comment type="caution">
    <text evidence="6">The sequence shown here is derived from an EMBL/GenBank/DDBJ whole genome shotgun (WGS) entry which is preliminary data.</text>
</comment>
<protein>
    <submittedName>
        <fullName evidence="6">LysR family transcriptional regulator</fullName>
    </submittedName>
</protein>
<evidence type="ECO:0000313" key="6">
    <source>
        <dbReference type="EMBL" id="MDE1462399.1"/>
    </source>
</evidence>
<feature type="domain" description="HTH lysR-type" evidence="5">
    <location>
        <begin position="1"/>
        <end position="59"/>
    </location>
</feature>
<name>A0ABT5U7Q1_9GAMM</name>
<dbReference type="PANTHER" id="PTHR30537">
    <property type="entry name" value="HTH-TYPE TRANSCRIPTIONAL REGULATOR"/>
    <property type="match status" value="1"/>
</dbReference>
<gene>
    <name evidence="6" type="ORF">ORQ98_10490</name>
</gene>
<keyword evidence="4" id="KW-0804">Transcription</keyword>
<keyword evidence="3" id="KW-0238">DNA-binding</keyword>
<dbReference type="InterPro" id="IPR005119">
    <property type="entry name" value="LysR_subst-bd"/>
</dbReference>
<evidence type="ECO:0000256" key="3">
    <source>
        <dbReference type="ARBA" id="ARBA00023125"/>
    </source>
</evidence>
<keyword evidence="2" id="KW-0805">Transcription regulation</keyword>
<evidence type="ECO:0000256" key="1">
    <source>
        <dbReference type="ARBA" id="ARBA00009437"/>
    </source>
</evidence>
<dbReference type="Gene3D" id="1.10.10.10">
    <property type="entry name" value="Winged helix-like DNA-binding domain superfamily/Winged helix DNA-binding domain"/>
    <property type="match status" value="1"/>
</dbReference>